<evidence type="ECO:0000256" key="1">
    <source>
        <dbReference type="ARBA" id="ARBA00010923"/>
    </source>
</evidence>
<organism evidence="5 6">
    <name type="scientific">Amaricoccus solimangrovi</name>
    <dbReference type="NCBI Taxonomy" id="2589815"/>
    <lineage>
        <taxon>Bacteria</taxon>
        <taxon>Pseudomonadati</taxon>
        <taxon>Pseudomonadota</taxon>
        <taxon>Alphaproteobacteria</taxon>
        <taxon>Rhodobacterales</taxon>
        <taxon>Paracoccaceae</taxon>
        <taxon>Amaricoccus</taxon>
    </lineage>
</organism>
<keyword evidence="2" id="KW-0680">Restriction system</keyword>
<dbReference type="InterPro" id="IPR052021">
    <property type="entry name" value="Type-I_RS_S_subunit"/>
</dbReference>
<proteinExistence type="inferred from homology"/>
<evidence type="ECO:0000259" key="4">
    <source>
        <dbReference type="Pfam" id="PF01420"/>
    </source>
</evidence>
<feature type="domain" description="Type I restriction modification DNA specificity" evidence="4">
    <location>
        <begin position="224"/>
        <end position="398"/>
    </location>
</feature>
<gene>
    <name evidence="5" type="ORF">FJM51_21970</name>
</gene>
<sequence>MVNVALANDETVLCAYKQSDIGPIPADWRLEPMANLGQSLAGLTYSPSDVRESGTLVLRSSNVQEGRLSYVDNVFVQMEIPGRVLVREGDILICVRNGSRELIGKCARIDQNANGMAFGAFMGVFRSSINDLVFFAFQSYYVQRQIREHLGATINQITNKSLNSFLIAVPSTEREVRRIAGALSDADALIEALETLIVKKRAIMQGAMQDLLSGRKRLPGFSANWETLPLSSICTKIQDGTHFSPKTGGGDFLYVTSRNIARGFLDLRDVETVSLAEHQKIYGRCDTRKGDILLTKDGASTGNAAINMIDEQISLLSSVAMLRLDEAKHSADFFLQQILAEEGQKQIRDMMSGNAITRLTLAKIKALRFLVPPRSEQLAISDVLTCMKDEIFALEAKLAKARQIKQGMMQELLTGRVRLV</sequence>
<protein>
    <recommendedName>
        <fullName evidence="4">Type I restriction modification DNA specificity domain-containing protein</fullName>
    </recommendedName>
</protein>
<keyword evidence="3" id="KW-0238">DNA-binding</keyword>
<dbReference type="OrthoDB" id="512700at2"/>
<dbReference type="AlphaFoldDB" id="A0A501WAV3"/>
<accession>A0A501WAV3</accession>
<dbReference type="CDD" id="cd17265">
    <property type="entry name" value="RMtype1_S_Eco4255III-TRD2-CR2_like"/>
    <property type="match status" value="1"/>
</dbReference>
<dbReference type="PANTHER" id="PTHR30408">
    <property type="entry name" value="TYPE-1 RESTRICTION ENZYME ECOKI SPECIFICITY PROTEIN"/>
    <property type="match status" value="1"/>
</dbReference>
<dbReference type="EMBL" id="VFRP01000047">
    <property type="protein sequence ID" value="TPE46528.1"/>
    <property type="molecule type" value="Genomic_DNA"/>
</dbReference>
<dbReference type="InterPro" id="IPR044946">
    <property type="entry name" value="Restrct_endonuc_typeI_TRD_sf"/>
</dbReference>
<evidence type="ECO:0000256" key="2">
    <source>
        <dbReference type="ARBA" id="ARBA00022747"/>
    </source>
</evidence>
<name>A0A501WAV3_9RHOB</name>
<reference evidence="5 6" key="1">
    <citation type="submission" date="2019-06" db="EMBL/GenBank/DDBJ databases">
        <title>A novel bacterium of genus Amaricoccus, isolated from marine sediment.</title>
        <authorList>
            <person name="Huang H."/>
            <person name="Mo K."/>
            <person name="Hu Y."/>
        </authorList>
    </citation>
    <scope>NUCLEOTIDE SEQUENCE [LARGE SCALE GENOMIC DNA]</scope>
    <source>
        <strain evidence="5 6">HB172011</strain>
    </source>
</reference>
<feature type="domain" description="Type I restriction modification DNA specificity" evidence="4">
    <location>
        <begin position="86"/>
        <end position="195"/>
    </location>
</feature>
<dbReference type="Proteomes" id="UP000319255">
    <property type="component" value="Unassembled WGS sequence"/>
</dbReference>
<dbReference type="Gene3D" id="1.10.287.1120">
    <property type="entry name" value="Bipartite methylase S protein"/>
    <property type="match status" value="1"/>
</dbReference>
<dbReference type="SUPFAM" id="SSF116734">
    <property type="entry name" value="DNA methylase specificity domain"/>
    <property type="match status" value="2"/>
</dbReference>
<dbReference type="RefSeq" id="WP_140456262.1">
    <property type="nucleotide sequence ID" value="NZ_VFRP01000047.1"/>
</dbReference>
<keyword evidence="6" id="KW-1185">Reference proteome</keyword>
<evidence type="ECO:0000256" key="3">
    <source>
        <dbReference type="ARBA" id="ARBA00023125"/>
    </source>
</evidence>
<dbReference type="Pfam" id="PF01420">
    <property type="entry name" value="Methylase_S"/>
    <property type="match status" value="2"/>
</dbReference>
<dbReference type="InterPro" id="IPR000055">
    <property type="entry name" value="Restrct_endonuc_typeI_TRD"/>
</dbReference>
<dbReference type="PANTHER" id="PTHR30408:SF12">
    <property type="entry name" value="TYPE I RESTRICTION ENZYME MJAVIII SPECIFICITY SUBUNIT"/>
    <property type="match status" value="1"/>
</dbReference>
<comment type="caution">
    <text evidence="5">The sequence shown here is derived from an EMBL/GenBank/DDBJ whole genome shotgun (WGS) entry which is preliminary data.</text>
</comment>
<dbReference type="GO" id="GO:0009307">
    <property type="term" value="P:DNA restriction-modification system"/>
    <property type="evidence" value="ECO:0007669"/>
    <property type="project" value="UniProtKB-KW"/>
</dbReference>
<comment type="similarity">
    <text evidence="1">Belongs to the type-I restriction system S methylase family.</text>
</comment>
<evidence type="ECO:0000313" key="5">
    <source>
        <dbReference type="EMBL" id="TPE46528.1"/>
    </source>
</evidence>
<dbReference type="Gene3D" id="3.90.220.20">
    <property type="entry name" value="DNA methylase specificity domains"/>
    <property type="match status" value="2"/>
</dbReference>
<dbReference type="GO" id="GO:0003677">
    <property type="term" value="F:DNA binding"/>
    <property type="evidence" value="ECO:0007669"/>
    <property type="project" value="UniProtKB-KW"/>
</dbReference>
<evidence type="ECO:0000313" key="6">
    <source>
        <dbReference type="Proteomes" id="UP000319255"/>
    </source>
</evidence>